<dbReference type="SUPFAM" id="SSF57535">
    <property type="entry name" value="Complement control module/SCR domain"/>
    <property type="match status" value="1"/>
</dbReference>
<dbReference type="SUPFAM" id="SSF56487">
    <property type="entry name" value="SRCR-like"/>
    <property type="match status" value="1"/>
</dbReference>
<sequence length="243" mass="26889">MSGNVGIDELQFYKTQAKRCENLSTPVNMSMKCSATNHVGSICNFTCNEGRSHHMIGSRERTCLPLGLWSGVKPLCGKPKLRLKTPIFNSTQTKGIVEISINGKWSEIAFGRYDITKYTYVARALCRSLGFHDRAIAFVNNLFSNIKSADSWLVLGECTANAQSIDDCSRRSDIARHLVSPLGTTAFLVCGNTTCPVHCLCEEKERTHQIFALIVTCSAPASSHVLKQIPLETTKLFVFFGFI</sequence>
<dbReference type="PROSITE" id="PS50287">
    <property type="entry name" value="SRCR_2"/>
    <property type="match status" value="1"/>
</dbReference>
<evidence type="ECO:0000256" key="2">
    <source>
        <dbReference type="PROSITE-ProRule" id="PRU00196"/>
    </source>
</evidence>
<proteinExistence type="predicted"/>
<organism evidence="6 7">
    <name type="scientific">Actinia tenebrosa</name>
    <name type="common">Australian red waratah sea anemone</name>
    <dbReference type="NCBI Taxonomy" id="6105"/>
    <lineage>
        <taxon>Eukaryota</taxon>
        <taxon>Metazoa</taxon>
        <taxon>Cnidaria</taxon>
        <taxon>Anthozoa</taxon>
        <taxon>Hexacorallia</taxon>
        <taxon>Actiniaria</taxon>
        <taxon>Actiniidae</taxon>
        <taxon>Actinia</taxon>
    </lineage>
</organism>
<dbReference type="AlphaFoldDB" id="A0A6P8HZD7"/>
<keyword evidence="1 2" id="KW-1015">Disulfide bond</keyword>
<dbReference type="InterPro" id="IPR001190">
    <property type="entry name" value="SRCR"/>
</dbReference>
<comment type="caution">
    <text evidence="2">Lacks conserved residue(s) required for the propagation of feature annotation.</text>
</comment>
<dbReference type="SMART" id="SM00032">
    <property type="entry name" value="CCP"/>
    <property type="match status" value="1"/>
</dbReference>
<dbReference type="Gene3D" id="2.10.70.10">
    <property type="entry name" value="Complement Module, domain 1"/>
    <property type="match status" value="1"/>
</dbReference>
<evidence type="ECO:0000256" key="1">
    <source>
        <dbReference type="ARBA" id="ARBA00023157"/>
    </source>
</evidence>
<dbReference type="OrthoDB" id="6127264at2759"/>
<evidence type="ECO:0000259" key="4">
    <source>
        <dbReference type="PROSITE" id="PS50287"/>
    </source>
</evidence>
<dbReference type="GO" id="GO:0016020">
    <property type="term" value="C:membrane"/>
    <property type="evidence" value="ECO:0007669"/>
    <property type="project" value="InterPro"/>
</dbReference>
<dbReference type="InParanoid" id="A0A6P8HZD7"/>
<accession>A0A6P8HZD7</accession>
<dbReference type="Proteomes" id="UP000515163">
    <property type="component" value="Unplaced"/>
</dbReference>
<dbReference type="RefSeq" id="XP_031557977.1">
    <property type="nucleotide sequence ID" value="XM_031702117.1"/>
</dbReference>
<dbReference type="Gene3D" id="3.10.250.10">
    <property type="entry name" value="SRCR-like domain"/>
    <property type="match status" value="1"/>
</dbReference>
<feature type="disulfide bond" evidence="2">
    <location>
        <begin position="158"/>
        <end position="168"/>
    </location>
</feature>
<evidence type="ECO:0000259" key="5">
    <source>
        <dbReference type="PROSITE" id="PS50923"/>
    </source>
</evidence>
<dbReference type="PROSITE" id="PS50923">
    <property type="entry name" value="SUSHI"/>
    <property type="match status" value="1"/>
</dbReference>
<evidence type="ECO:0000256" key="3">
    <source>
        <dbReference type="PROSITE-ProRule" id="PRU00302"/>
    </source>
</evidence>
<evidence type="ECO:0000313" key="7">
    <source>
        <dbReference type="RefSeq" id="XP_031557977.1"/>
    </source>
</evidence>
<dbReference type="KEGG" id="aten:116294496"/>
<name>A0A6P8HZD7_ACTTE</name>
<reference evidence="7" key="1">
    <citation type="submission" date="2025-08" db="UniProtKB">
        <authorList>
            <consortium name="RefSeq"/>
        </authorList>
    </citation>
    <scope>IDENTIFICATION</scope>
    <source>
        <tissue evidence="7">Tentacle</tissue>
    </source>
</reference>
<dbReference type="InterPro" id="IPR035976">
    <property type="entry name" value="Sushi/SCR/CCP_sf"/>
</dbReference>
<gene>
    <name evidence="7" type="primary">LOC116294496</name>
</gene>
<feature type="domain" description="Sushi" evidence="5">
    <location>
        <begin position="18"/>
        <end position="78"/>
    </location>
</feature>
<dbReference type="GeneID" id="116294496"/>
<dbReference type="InterPro" id="IPR036772">
    <property type="entry name" value="SRCR-like_dom_sf"/>
</dbReference>
<evidence type="ECO:0000313" key="6">
    <source>
        <dbReference type="Proteomes" id="UP000515163"/>
    </source>
</evidence>
<dbReference type="InterPro" id="IPR000436">
    <property type="entry name" value="Sushi_SCR_CCP_dom"/>
</dbReference>
<dbReference type="CDD" id="cd00033">
    <property type="entry name" value="CCP"/>
    <property type="match status" value="1"/>
</dbReference>
<dbReference type="Pfam" id="PF00084">
    <property type="entry name" value="Sushi"/>
    <property type="match status" value="1"/>
</dbReference>
<keyword evidence="6" id="KW-1185">Reference proteome</keyword>
<protein>
    <submittedName>
        <fullName evidence="7">Uncharacterized protein LOC116294496</fullName>
    </submittedName>
</protein>
<keyword evidence="3" id="KW-0768">Sushi</keyword>
<dbReference type="Pfam" id="PF00530">
    <property type="entry name" value="SRCR"/>
    <property type="match status" value="1"/>
</dbReference>
<feature type="disulfide bond" evidence="3">
    <location>
        <begin position="20"/>
        <end position="63"/>
    </location>
</feature>
<feature type="domain" description="SRCR" evidence="4">
    <location>
        <begin position="81"/>
        <end position="191"/>
    </location>
</feature>